<comment type="caution">
    <text evidence="1">The sequence shown here is derived from an EMBL/GenBank/DDBJ whole genome shotgun (WGS) entry which is preliminary data.</text>
</comment>
<organism evidence="1 2">
    <name type="scientific">Caerostris darwini</name>
    <dbReference type="NCBI Taxonomy" id="1538125"/>
    <lineage>
        <taxon>Eukaryota</taxon>
        <taxon>Metazoa</taxon>
        <taxon>Ecdysozoa</taxon>
        <taxon>Arthropoda</taxon>
        <taxon>Chelicerata</taxon>
        <taxon>Arachnida</taxon>
        <taxon>Araneae</taxon>
        <taxon>Araneomorphae</taxon>
        <taxon>Entelegynae</taxon>
        <taxon>Araneoidea</taxon>
        <taxon>Araneidae</taxon>
        <taxon>Caerostris</taxon>
    </lineage>
</organism>
<dbReference type="AlphaFoldDB" id="A0AAV4RB49"/>
<keyword evidence="2" id="KW-1185">Reference proteome</keyword>
<proteinExistence type="predicted"/>
<evidence type="ECO:0000313" key="2">
    <source>
        <dbReference type="Proteomes" id="UP001054837"/>
    </source>
</evidence>
<dbReference type="EMBL" id="BPLQ01006054">
    <property type="protein sequence ID" value="GIY19538.1"/>
    <property type="molecule type" value="Genomic_DNA"/>
</dbReference>
<dbReference type="Proteomes" id="UP001054837">
    <property type="component" value="Unassembled WGS sequence"/>
</dbReference>
<gene>
    <name evidence="1" type="ORF">CDAR_606081</name>
</gene>
<protein>
    <submittedName>
        <fullName evidence="1">Uncharacterized protein</fullName>
    </submittedName>
</protein>
<reference evidence="1 2" key="1">
    <citation type="submission" date="2021-06" db="EMBL/GenBank/DDBJ databases">
        <title>Caerostris darwini draft genome.</title>
        <authorList>
            <person name="Kono N."/>
            <person name="Arakawa K."/>
        </authorList>
    </citation>
    <scope>NUCLEOTIDE SEQUENCE [LARGE SCALE GENOMIC DNA]</scope>
</reference>
<accession>A0AAV4RB49</accession>
<sequence>MRNDNGSRKEIRIMASTAYGDICRLVPVVWCVGFQPVADENQSGSTPPSGQGSHGYVIQGAIGPLGISSATGLKPAHQTTGAHLGDTTSWLSGIYTAISARSVKSGRLNYLQASPFAVDVITGISFLNPFMC</sequence>
<name>A0AAV4RB49_9ARAC</name>
<evidence type="ECO:0000313" key="1">
    <source>
        <dbReference type="EMBL" id="GIY19538.1"/>
    </source>
</evidence>